<feature type="domain" description="HTH merR-type" evidence="6">
    <location>
        <begin position="3"/>
        <end position="72"/>
    </location>
</feature>
<evidence type="ECO:0000256" key="2">
    <source>
        <dbReference type="ARBA" id="ARBA00023125"/>
    </source>
</evidence>
<evidence type="ECO:0000256" key="5">
    <source>
        <dbReference type="SAM" id="Coils"/>
    </source>
</evidence>
<dbReference type="PANTHER" id="PTHR30204:SF90">
    <property type="entry name" value="HTH-TYPE TRANSCRIPTIONAL ACTIVATOR MTA"/>
    <property type="match status" value="1"/>
</dbReference>
<keyword evidence="5" id="KW-0175">Coiled coil</keyword>
<dbReference type="InterPro" id="IPR036244">
    <property type="entry name" value="TipA-like_antibiotic-bd"/>
</dbReference>
<dbReference type="InterPro" id="IPR012925">
    <property type="entry name" value="TipAS_dom"/>
</dbReference>
<protein>
    <submittedName>
        <fullName evidence="7">HTH-type transcriptional activator TipA</fullName>
    </submittedName>
</protein>
<keyword evidence="1" id="KW-0805">Transcription regulation</keyword>
<dbReference type="InterPro" id="IPR000551">
    <property type="entry name" value="MerR-type_HTH_dom"/>
</dbReference>
<keyword evidence="2" id="KW-0238">DNA-binding</keyword>
<dbReference type="SUPFAM" id="SSF89082">
    <property type="entry name" value="Antibiotic binding domain of TipA-like multidrug resistance regulators"/>
    <property type="match status" value="1"/>
</dbReference>
<dbReference type="PROSITE" id="PS50937">
    <property type="entry name" value="HTH_MERR_2"/>
    <property type="match status" value="1"/>
</dbReference>
<evidence type="ECO:0000313" key="8">
    <source>
        <dbReference type="Proteomes" id="UP000427071"/>
    </source>
</evidence>
<keyword evidence="8" id="KW-1185">Reference proteome</keyword>
<sequence length="247" mass="28336">MSELTVGRAAELLGISARTLRHWDDIGLLKPSFRTWGDYRLYTEDDLEVALEILVYRETGMPLKDIAAIVHEGASKVERLRRQQAHLQQQLARLRQMNDAVTTMLERNLTMAEKLENMGTKWQEYAEEAEARWGETPEWKQAQERGSGVDMAAVKREMADFAAALIDAAERDIQPGTAEAVELVNRHRAQIEQWYDCSREKQVCLARMYVADERFHEAYAGRQEYLLALVEAQAALEGVDLANIQWR</sequence>
<dbReference type="Pfam" id="PF00376">
    <property type="entry name" value="MerR"/>
    <property type="match status" value="1"/>
</dbReference>
<dbReference type="CDD" id="cd01106">
    <property type="entry name" value="HTH_TipAL-Mta"/>
    <property type="match status" value="1"/>
</dbReference>
<dbReference type="EMBL" id="CP046452">
    <property type="protein sequence ID" value="QGU01299.1"/>
    <property type="molecule type" value="Genomic_DNA"/>
</dbReference>
<gene>
    <name evidence="7" type="primary">tipA2</name>
    <name evidence="7" type="ORF">CKALI_02005</name>
</gene>
<dbReference type="KEGG" id="ckw:CKALI_02005"/>
<evidence type="ECO:0000256" key="4">
    <source>
        <dbReference type="ARBA" id="ARBA00023163"/>
    </source>
</evidence>
<dbReference type="InterPro" id="IPR047057">
    <property type="entry name" value="MerR_fam"/>
</dbReference>
<dbReference type="InterPro" id="IPR009061">
    <property type="entry name" value="DNA-bd_dom_put_sf"/>
</dbReference>
<evidence type="ECO:0000256" key="3">
    <source>
        <dbReference type="ARBA" id="ARBA00023159"/>
    </source>
</evidence>
<dbReference type="RefSeq" id="WP_156191714.1">
    <property type="nucleotide sequence ID" value="NZ_CP046452.1"/>
</dbReference>
<dbReference type="Proteomes" id="UP000427071">
    <property type="component" value="Chromosome"/>
</dbReference>
<organism evidence="7 8">
    <name type="scientific">Corynebacterium kalinowskii</name>
    <dbReference type="NCBI Taxonomy" id="2675216"/>
    <lineage>
        <taxon>Bacteria</taxon>
        <taxon>Bacillati</taxon>
        <taxon>Actinomycetota</taxon>
        <taxon>Actinomycetes</taxon>
        <taxon>Mycobacteriales</taxon>
        <taxon>Corynebacteriaceae</taxon>
        <taxon>Corynebacterium</taxon>
    </lineage>
</organism>
<keyword evidence="3" id="KW-0010">Activator</keyword>
<dbReference type="SMART" id="SM00422">
    <property type="entry name" value="HTH_MERR"/>
    <property type="match status" value="1"/>
</dbReference>
<dbReference type="Gene3D" id="1.10.1660.10">
    <property type="match status" value="1"/>
</dbReference>
<evidence type="ECO:0000256" key="1">
    <source>
        <dbReference type="ARBA" id="ARBA00023015"/>
    </source>
</evidence>
<dbReference type="GO" id="GO:0003700">
    <property type="term" value="F:DNA-binding transcription factor activity"/>
    <property type="evidence" value="ECO:0007669"/>
    <property type="project" value="InterPro"/>
</dbReference>
<dbReference type="PANTHER" id="PTHR30204">
    <property type="entry name" value="REDOX-CYCLING DRUG-SENSING TRANSCRIPTIONAL ACTIVATOR SOXR"/>
    <property type="match status" value="1"/>
</dbReference>
<dbReference type="AlphaFoldDB" id="A0A6B8VE10"/>
<dbReference type="Gene3D" id="1.10.490.50">
    <property type="entry name" value="Antibiotic binding domain of TipA-like multidrug resistance regulators"/>
    <property type="match status" value="1"/>
</dbReference>
<dbReference type="Pfam" id="PF07739">
    <property type="entry name" value="TipAS"/>
    <property type="match status" value="1"/>
</dbReference>
<dbReference type="PROSITE" id="PS00552">
    <property type="entry name" value="HTH_MERR_1"/>
    <property type="match status" value="1"/>
</dbReference>
<proteinExistence type="predicted"/>
<dbReference type="SUPFAM" id="SSF46955">
    <property type="entry name" value="Putative DNA-binding domain"/>
    <property type="match status" value="1"/>
</dbReference>
<keyword evidence="4" id="KW-0804">Transcription</keyword>
<evidence type="ECO:0000259" key="6">
    <source>
        <dbReference type="PROSITE" id="PS50937"/>
    </source>
</evidence>
<accession>A0A6B8VE10</accession>
<reference evidence="8" key="1">
    <citation type="submission" date="2019-11" db="EMBL/GenBank/DDBJ databases">
        <title>Complete genome sequence of Corynebacterium kalinowskii 1959, a novel Corynebacterium species isolated from soil of a small paddock in Vilsendorf, Germany.</title>
        <authorList>
            <person name="Schaffert L."/>
            <person name="Ruwe M."/>
            <person name="Milse J."/>
            <person name="Hanuschka K."/>
            <person name="Ortseifen V."/>
            <person name="Droste J."/>
            <person name="Brandt D."/>
            <person name="Schlueter L."/>
            <person name="Kutter Y."/>
            <person name="Vinke S."/>
            <person name="Viehoefer P."/>
            <person name="Jacob L."/>
            <person name="Luebke N.-C."/>
            <person name="Schulte-Berndt E."/>
            <person name="Hain C."/>
            <person name="Linder M."/>
            <person name="Schmidt P."/>
            <person name="Wollenschlaeger L."/>
            <person name="Luttermann T."/>
            <person name="Thieme E."/>
            <person name="Hassa J."/>
            <person name="Haak M."/>
            <person name="Wittchen M."/>
            <person name="Mentz A."/>
            <person name="Persicke M."/>
            <person name="Busche T."/>
            <person name="Ruckert C."/>
        </authorList>
    </citation>
    <scope>NUCLEOTIDE SEQUENCE [LARGE SCALE GENOMIC DNA]</scope>
    <source>
        <strain evidence="8">1959</strain>
    </source>
</reference>
<dbReference type="GO" id="GO:0003677">
    <property type="term" value="F:DNA binding"/>
    <property type="evidence" value="ECO:0007669"/>
    <property type="project" value="UniProtKB-KW"/>
</dbReference>
<evidence type="ECO:0000313" key="7">
    <source>
        <dbReference type="EMBL" id="QGU01299.1"/>
    </source>
</evidence>
<feature type="coiled-coil region" evidence="5">
    <location>
        <begin position="77"/>
        <end position="132"/>
    </location>
</feature>
<name>A0A6B8VE10_9CORY</name>